<organism evidence="2 3">
    <name type="scientific">Corynebacterium suedekumii</name>
    <dbReference type="NCBI Taxonomy" id="3049801"/>
    <lineage>
        <taxon>Bacteria</taxon>
        <taxon>Bacillati</taxon>
        <taxon>Actinomycetota</taxon>
        <taxon>Actinomycetes</taxon>
        <taxon>Mycobacteriales</taxon>
        <taxon>Corynebacteriaceae</taxon>
        <taxon>Corynebacterium</taxon>
    </lineage>
</organism>
<evidence type="ECO:0000313" key="3">
    <source>
        <dbReference type="Proteomes" id="UP001238805"/>
    </source>
</evidence>
<evidence type="ECO:0008006" key="4">
    <source>
        <dbReference type="Google" id="ProtNLM"/>
    </source>
</evidence>
<keyword evidence="1" id="KW-1133">Transmembrane helix</keyword>
<gene>
    <name evidence="2" type="ORF">QP029_01095</name>
</gene>
<dbReference type="Gene3D" id="3.40.33.10">
    <property type="entry name" value="CAP"/>
    <property type="match status" value="1"/>
</dbReference>
<feature type="transmembrane region" description="Helical" evidence="1">
    <location>
        <begin position="22"/>
        <end position="43"/>
    </location>
</feature>
<keyword evidence="1" id="KW-0472">Membrane</keyword>
<keyword evidence="1" id="KW-0812">Transmembrane</keyword>
<dbReference type="EMBL" id="CP126970">
    <property type="protein sequence ID" value="WIM70494.1"/>
    <property type="molecule type" value="Genomic_DNA"/>
</dbReference>
<dbReference type="InterPro" id="IPR035940">
    <property type="entry name" value="CAP_sf"/>
</dbReference>
<dbReference type="SUPFAM" id="SSF55797">
    <property type="entry name" value="PR-1-like"/>
    <property type="match status" value="1"/>
</dbReference>
<sequence length="181" mass="19744">MPLTWPRDWTAPLRDPAAFRDLLGSLSIGAGIIGLIMSVLFGAGFTTPPDPDEGPDCAYIDPAPSDQVRLEKMRSEVYKAIQELRAEEFVPPVALGLAERQFQAQRWAERSACLGVEEPTPENVSMIQVNLPVEGASGHAIVDAWLHSEAHTAVILDPDHVYAGIGIAQADDRVWVAVQFF</sequence>
<keyword evidence="3" id="KW-1185">Reference proteome</keyword>
<evidence type="ECO:0000256" key="1">
    <source>
        <dbReference type="SAM" id="Phobius"/>
    </source>
</evidence>
<proteinExistence type="predicted"/>
<name>A0ABY8VLH6_9CORY</name>
<accession>A0ABY8VLH6</accession>
<reference evidence="2 3" key="1">
    <citation type="submission" date="2023-05" db="EMBL/GenBank/DDBJ databases">
        <title>Corynebacterium suedekumii sp. nov. and Corynebacterium breve sp. nov. isolated from raw cow's milk.</title>
        <authorList>
            <person name="Baer M.K."/>
            <person name="Mehl L."/>
            <person name="Hellmuth R."/>
            <person name="Marke G."/>
            <person name="Lipski A."/>
        </authorList>
    </citation>
    <scope>NUCLEOTIDE SEQUENCE [LARGE SCALE GENOMIC DNA]</scope>
    <source>
        <strain evidence="2 3">LM112</strain>
    </source>
</reference>
<protein>
    <recommendedName>
        <fullName evidence="4">Cysteine-rich secretory protein family</fullName>
    </recommendedName>
</protein>
<dbReference type="Proteomes" id="UP001238805">
    <property type="component" value="Chromosome"/>
</dbReference>
<evidence type="ECO:0000313" key="2">
    <source>
        <dbReference type="EMBL" id="WIM70494.1"/>
    </source>
</evidence>
<dbReference type="RefSeq" id="WP_284875083.1">
    <property type="nucleotide sequence ID" value="NZ_CP126970.1"/>
</dbReference>